<evidence type="ECO:0000313" key="2">
    <source>
        <dbReference type="EMBL" id="CAG8829379.1"/>
    </source>
</evidence>
<gene>
    <name evidence="2" type="ORF">DERYTH_LOCUS28673</name>
</gene>
<comment type="caution">
    <text evidence="2">The sequence shown here is derived from an EMBL/GenBank/DDBJ whole genome shotgun (WGS) entry which is preliminary data.</text>
</comment>
<evidence type="ECO:0000256" key="1">
    <source>
        <dbReference type="SAM" id="MobiDB-lite"/>
    </source>
</evidence>
<dbReference type="EMBL" id="CAJVPY010073071">
    <property type="protein sequence ID" value="CAG8829379.1"/>
    <property type="molecule type" value="Genomic_DNA"/>
</dbReference>
<feature type="region of interest" description="Disordered" evidence="1">
    <location>
        <begin position="1"/>
        <end position="46"/>
    </location>
</feature>
<proteinExistence type="predicted"/>
<feature type="non-terminal residue" evidence="2">
    <location>
        <position position="46"/>
    </location>
</feature>
<feature type="compositionally biased region" description="Low complexity" evidence="1">
    <location>
        <begin position="33"/>
        <end position="46"/>
    </location>
</feature>
<dbReference type="OrthoDB" id="2486928at2759"/>
<dbReference type="AlphaFoldDB" id="A0A9N9KIT5"/>
<keyword evidence="3" id="KW-1185">Reference proteome</keyword>
<feature type="compositionally biased region" description="Polar residues" evidence="1">
    <location>
        <begin position="16"/>
        <end position="30"/>
    </location>
</feature>
<evidence type="ECO:0000313" key="3">
    <source>
        <dbReference type="Proteomes" id="UP000789405"/>
    </source>
</evidence>
<accession>A0A9N9KIT5</accession>
<sequence>MKTIVEKVKHGRPSRSSKPQETVAKSSSKIQAKVSKSSSKTKPVLK</sequence>
<reference evidence="2" key="1">
    <citation type="submission" date="2021-06" db="EMBL/GenBank/DDBJ databases">
        <authorList>
            <person name="Kallberg Y."/>
            <person name="Tangrot J."/>
            <person name="Rosling A."/>
        </authorList>
    </citation>
    <scope>NUCLEOTIDE SEQUENCE</scope>
    <source>
        <strain evidence="2">MA453B</strain>
    </source>
</reference>
<organism evidence="2 3">
    <name type="scientific">Dentiscutata erythropus</name>
    <dbReference type="NCBI Taxonomy" id="1348616"/>
    <lineage>
        <taxon>Eukaryota</taxon>
        <taxon>Fungi</taxon>
        <taxon>Fungi incertae sedis</taxon>
        <taxon>Mucoromycota</taxon>
        <taxon>Glomeromycotina</taxon>
        <taxon>Glomeromycetes</taxon>
        <taxon>Diversisporales</taxon>
        <taxon>Gigasporaceae</taxon>
        <taxon>Dentiscutata</taxon>
    </lineage>
</organism>
<protein>
    <submittedName>
        <fullName evidence="2">25902_t:CDS:1</fullName>
    </submittedName>
</protein>
<name>A0A9N9KIT5_9GLOM</name>
<dbReference type="Proteomes" id="UP000789405">
    <property type="component" value="Unassembled WGS sequence"/>
</dbReference>